<keyword evidence="3" id="KW-0326">Glycosidase</keyword>
<evidence type="ECO:0000256" key="5">
    <source>
        <dbReference type="SAM" id="MobiDB-lite"/>
    </source>
</evidence>
<dbReference type="GO" id="GO:0005975">
    <property type="term" value="P:carbohydrate metabolic process"/>
    <property type="evidence" value="ECO:0007669"/>
    <property type="project" value="InterPro"/>
</dbReference>
<evidence type="ECO:0000259" key="6">
    <source>
        <dbReference type="Pfam" id="PF01229"/>
    </source>
</evidence>
<evidence type="ECO:0000256" key="1">
    <source>
        <dbReference type="ARBA" id="ARBA00008875"/>
    </source>
</evidence>
<dbReference type="PROSITE" id="PS01027">
    <property type="entry name" value="GLYCOSYL_HYDROL_F39"/>
    <property type="match status" value="1"/>
</dbReference>
<dbReference type="Proteomes" id="UP000620075">
    <property type="component" value="Unassembled WGS sequence"/>
</dbReference>
<accession>A0A934K756</accession>
<dbReference type="Pfam" id="PF01229">
    <property type="entry name" value="Glyco_hydro_39"/>
    <property type="match status" value="1"/>
</dbReference>
<reference evidence="7 8" key="1">
    <citation type="submission" date="2020-10" db="EMBL/GenBank/DDBJ databases">
        <title>Ca. Dormibacterota MAGs.</title>
        <authorList>
            <person name="Montgomery K."/>
        </authorList>
    </citation>
    <scope>NUCLEOTIDE SEQUENCE [LARGE SCALE GENOMIC DNA]</scope>
    <source>
        <strain evidence="7">SC8811_S16_3</strain>
    </source>
</reference>
<dbReference type="Gene3D" id="3.20.20.80">
    <property type="entry name" value="Glycosidases"/>
    <property type="match status" value="1"/>
</dbReference>
<dbReference type="AlphaFoldDB" id="A0A934K756"/>
<name>A0A934K756_9BACT</name>
<dbReference type="GO" id="GO:0004553">
    <property type="term" value="F:hydrolase activity, hydrolyzing O-glycosyl compounds"/>
    <property type="evidence" value="ECO:0007669"/>
    <property type="project" value="InterPro"/>
</dbReference>
<proteinExistence type="inferred from homology"/>
<dbReference type="SUPFAM" id="SSF51445">
    <property type="entry name" value="(Trans)glycosidases"/>
    <property type="match status" value="1"/>
</dbReference>
<organism evidence="7 8">
    <name type="scientific">Candidatus Dormiibacter inghamiae</name>
    <dbReference type="NCBI Taxonomy" id="3127013"/>
    <lineage>
        <taxon>Bacteria</taxon>
        <taxon>Bacillati</taxon>
        <taxon>Candidatus Dormiibacterota</taxon>
        <taxon>Candidatus Dormibacteria</taxon>
        <taxon>Candidatus Dormibacterales</taxon>
        <taxon>Candidatus Dormibacteraceae</taxon>
        <taxon>Candidatus Dormiibacter</taxon>
    </lineage>
</organism>
<dbReference type="PRINTS" id="PR00745">
    <property type="entry name" value="GLHYDRLASE39"/>
</dbReference>
<dbReference type="InterPro" id="IPR049166">
    <property type="entry name" value="GH39_cat"/>
</dbReference>
<comment type="similarity">
    <text evidence="1">Belongs to the glycosyl hydrolase 39 family.</text>
</comment>
<dbReference type="EMBL" id="JAEKNQ010000029">
    <property type="protein sequence ID" value="MBJ7602966.1"/>
    <property type="molecule type" value="Genomic_DNA"/>
</dbReference>
<dbReference type="PANTHER" id="PTHR12631:SF10">
    <property type="entry name" value="BETA-XYLOSIDASE-LIKE PROTEIN-RELATED"/>
    <property type="match status" value="1"/>
</dbReference>
<evidence type="ECO:0000313" key="7">
    <source>
        <dbReference type="EMBL" id="MBJ7602966.1"/>
    </source>
</evidence>
<evidence type="ECO:0000256" key="2">
    <source>
        <dbReference type="ARBA" id="ARBA00022801"/>
    </source>
</evidence>
<keyword evidence="2" id="KW-0378">Hydrolase</keyword>
<feature type="active site" description="Proton donor" evidence="4">
    <location>
        <position position="249"/>
    </location>
</feature>
<dbReference type="Gene3D" id="2.60.40.1500">
    <property type="entry name" value="Glycosyl hydrolase domain, family 39"/>
    <property type="match status" value="1"/>
</dbReference>
<dbReference type="InterPro" id="IPR017853">
    <property type="entry name" value="GH"/>
</dbReference>
<dbReference type="InterPro" id="IPR051923">
    <property type="entry name" value="Glycosyl_Hydrolase_39"/>
</dbReference>
<feature type="domain" description="Glycosyl hydrolases family 39 N-terminal catalytic" evidence="6">
    <location>
        <begin position="89"/>
        <end position="524"/>
    </location>
</feature>
<protein>
    <submittedName>
        <fullName evidence="7">Xylan 1,4-beta-xylosidase</fullName>
    </submittedName>
</protein>
<dbReference type="InterPro" id="IPR049165">
    <property type="entry name" value="GH39_as"/>
</dbReference>
<feature type="region of interest" description="Disordered" evidence="5">
    <location>
        <begin position="568"/>
        <end position="592"/>
    </location>
</feature>
<dbReference type="InterPro" id="IPR000514">
    <property type="entry name" value="Glyco_hydro_39"/>
</dbReference>
<sequence>MTLRWARVPGAAGYVVLRGLQREGPFAILDHGGGDVLAVPGCVYADTTAGAGEQPWYSVAALAVPDGPPGPRAEPVQAGQASGAAAKVEVAVDAAVPVGQLQRPWRMVGSDHLSLLLRGIDEHGFDVGAELARALAISRAELGAERVRAHGIFLDELGVYRNGALDFTGVDRVYDQLRQLGLRPLVELSFMPRDLAANPSARIFHYGGVVSPPRDWAEWRRLVAALASHLVERYGLDEVAEWGFEVWNEPNLEAFWAGDQADYFRLYEESAKALKSVNARLKVGGPATAAAGWIQDFAEFAAQHQLPVDFLSTHTYGNLPLDVSAPAARAGLPGVPSWWTEWGVSPRHLAEVNDLPFGAPFVLSGMISALDRIGLLAYWVLSDHFEELGPPQRLLHGGFGLLTVGNLRKPRFWALRMLELLGPERLAMEVSGDGAGSLVQALATRSPGGGVELLVWNGTLDQSKRHGAEELRRLVTVRLDGLRSGIYLRTHHRVDTECSNVVATWNQLGAPDWPDEAGWRALRARDRLEELEAAAPIEVGSDQLTLELDLPMPAASLIRLRPLWGPPRARARTRNPGTRRGAFRNLPGRCLT</sequence>
<dbReference type="PANTHER" id="PTHR12631">
    <property type="entry name" value="ALPHA-L-IDURONIDASE"/>
    <property type="match status" value="1"/>
</dbReference>
<dbReference type="SUPFAM" id="SSF51011">
    <property type="entry name" value="Glycosyl hydrolase domain"/>
    <property type="match status" value="1"/>
</dbReference>
<evidence type="ECO:0000256" key="4">
    <source>
        <dbReference type="PIRSR" id="PIRSR600514-1"/>
    </source>
</evidence>
<evidence type="ECO:0000313" key="8">
    <source>
        <dbReference type="Proteomes" id="UP000620075"/>
    </source>
</evidence>
<gene>
    <name evidence="7" type="ORF">JF888_07210</name>
</gene>
<comment type="caution">
    <text evidence="7">The sequence shown here is derived from an EMBL/GenBank/DDBJ whole genome shotgun (WGS) entry which is preliminary data.</text>
</comment>
<evidence type="ECO:0000256" key="3">
    <source>
        <dbReference type="ARBA" id="ARBA00023295"/>
    </source>
</evidence>